<dbReference type="Proteomes" id="UP000299102">
    <property type="component" value="Unassembled WGS sequence"/>
</dbReference>
<sequence length="72" mass="7790">MVEQVVVVLFALGRLRATAIPIGSIGLEKGKKKCDFGRINNILLLPSLDEVISSSKQSTWAPEIISPISVLE</sequence>
<accession>A0A4C1TM66</accession>
<evidence type="ECO:0000256" key="1">
    <source>
        <dbReference type="SAM" id="SignalP"/>
    </source>
</evidence>
<protein>
    <submittedName>
        <fullName evidence="2">Uncharacterized protein</fullName>
    </submittedName>
</protein>
<evidence type="ECO:0000313" key="3">
    <source>
        <dbReference type="Proteomes" id="UP000299102"/>
    </source>
</evidence>
<feature type="signal peptide" evidence="1">
    <location>
        <begin position="1"/>
        <end position="17"/>
    </location>
</feature>
<evidence type="ECO:0000313" key="2">
    <source>
        <dbReference type="EMBL" id="GBP15164.1"/>
    </source>
</evidence>
<dbReference type="AlphaFoldDB" id="A0A4C1TM66"/>
<comment type="caution">
    <text evidence="2">The sequence shown here is derived from an EMBL/GenBank/DDBJ whole genome shotgun (WGS) entry which is preliminary data.</text>
</comment>
<reference evidence="2 3" key="1">
    <citation type="journal article" date="2019" name="Commun. Biol.">
        <title>The bagworm genome reveals a unique fibroin gene that provides high tensile strength.</title>
        <authorList>
            <person name="Kono N."/>
            <person name="Nakamura H."/>
            <person name="Ohtoshi R."/>
            <person name="Tomita M."/>
            <person name="Numata K."/>
            <person name="Arakawa K."/>
        </authorList>
    </citation>
    <scope>NUCLEOTIDE SEQUENCE [LARGE SCALE GENOMIC DNA]</scope>
</reference>
<keyword evidence="3" id="KW-1185">Reference proteome</keyword>
<name>A0A4C1TM66_EUMVA</name>
<proteinExistence type="predicted"/>
<gene>
    <name evidence="2" type="ORF">EVAR_71698_1</name>
</gene>
<feature type="chain" id="PRO_5020036684" evidence="1">
    <location>
        <begin position="18"/>
        <end position="72"/>
    </location>
</feature>
<dbReference type="EMBL" id="BGZK01005711">
    <property type="protein sequence ID" value="GBP15164.1"/>
    <property type="molecule type" value="Genomic_DNA"/>
</dbReference>
<organism evidence="2 3">
    <name type="scientific">Eumeta variegata</name>
    <name type="common">Bagworm moth</name>
    <name type="synonym">Eumeta japonica</name>
    <dbReference type="NCBI Taxonomy" id="151549"/>
    <lineage>
        <taxon>Eukaryota</taxon>
        <taxon>Metazoa</taxon>
        <taxon>Ecdysozoa</taxon>
        <taxon>Arthropoda</taxon>
        <taxon>Hexapoda</taxon>
        <taxon>Insecta</taxon>
        <taxon>Pterygota</taxon>
        <taxon>Neoptera</taxon>
        <taxon>Endopterygota</taxon>
        <taxon>Lepidoptera</taxon>
        <taxon>Glossata</taxon>
        <taxon>Ditrysia</taxon>
        <taxon>Tineoidea</taxon>
        <taxon>Psychidae</taxon>
        <taxon>Oiketicinae</taxon>
        <taxon>Eumeta</taxon>
    </lineage>
</organism>
<keyword evidence="1" id="KW-0732">Signal</keyword>